<keyword evidence="2" id="KW-1185">Reference proteome</keyword>
<accession>A0A4U8YJN5</accession>
<evidence type="ECO:0000313" key="1">
    <source>
        <dbReference type="EMBL" id="VFQ43861.1"/>
    </source>
</evidence>
<reference evidence="1 2" key="1">
    <citation type="submission" date="2019-03" db="EMBL/GenBank/DDBJ databases">
        <authorList>
            <person name="Nijsse B."/>
        </authorList>
    </citation>
    <scope>NUCLEOTIDE SEQUENCE [LARGE SCALE GENOMIC DNA]</scope>
    <source>
        <strain evidence="1">Desulfoluna butyratoxydans MSL71</strain>
    </source>
</reference>
<name>A0A4U8YJN5_9BACT</name>
<proteinExistence type="predicted"/>
<dbReference type="Proteomes" id="UP000507962">
    <property type="component" value="Unassembled WGS sequence"/>
</dbReference>
<evidence type="ECO:0000313" key="2">
    <source>
        <dbReference type="Proteomes" id="UP000507962"/>
    </source>
</evidence>
<gene>
    <name evidence="1" type="ORF">MSL71_15020</name>
</gene>
<dbReference type="AlphaFoldDB" id="A0A4U8YJN5"/>
<organism evidence="1 2">
    <name type="scientific">Desulfoluna butyratoxydans</name>
    <dbReference type="NCBI Taxonomy" id="231438"/>
    <lineage>
        <taxon>Bacteria</taxon>
        <taxon>Pseudomonadati</taxon>
        <taxon>Thermodesulfobacteriota</taxon>
        <taxon>Desulfobacteria</taxon>
        <taxon>Desulfobacterales</taxon>
        <taxon>Desulfolunaceae</taxon>
        <taxon>Desulfoluna</taxon>
    </lineage>
</organism>
<sequence>MGDSAKVRMGACTVSFNGEDLGYTKGNVSVSYSTESQPKEVDQEDTPVDEIITKQTFEAKVPLAEYDLDRFAALLPGATVTKDGEKVRMDLSGSAGGSLIEKAAELKIHPIGGGANDAVTLHHAVPVPNLEYAYERDGQRVFEITFKALKGTKGFVTFGDTTVVAA</sequence>
<dbReference type="EMBL" id="CAADHO010000002">
    <property type="protein sequence ID" value="VFQ43861.1"/>
    <property type="molecule type" value="Genomic_DNA"/>
</dbReference>
<protein>
    <submittedName>
        <fullName evidence="1">Uncharacterized protein</fullName>
    </submittedName>
</protein>
<dbReference type="RefSeq" id="WP_180138350.1">
    <property type="nucleotide sequence ID" value="NZ_CAADHO010000002.1"/>
</dbReference>